<dbReference type="EMBL" id="WIXI01000050">
    <property type="protein sequence ID" value="MQY49100.1"/>
    <property type="molecule type" value="Genomic_DNA"/>
</dbReference>
<feature type="domain" description="HTH luxR-type" evidence="4">
    <location>
        <begin position="173"/>
        <end position="238"/>
    </location>
</feature>
<evidence type="ECO:0000256" key="3">
    <source>
        <dbReference type="ARBA" id="ARBA00023163"/>
    </source>
</evidence>
<protein>
    <recommendedName>
        <fullName evidence="4">HTH luxR-type domain-containing protein</fullName>
    </recommendedName>
</protein>
<dbReference type="Pfam" id="PF00196">
    <property type="entry name" value="GerE"/>
    <property type="match status" value="1"/>
</dbReference>
<reference evidence="5 6" key="1">
    <citation type="submission" date="2019-11" db="EMBL/GenBank/DDBJ databases">
        <title>Genome analysis of Rhizobacterium cereale a novel genus and species isolated from maize roots in North Spain.</title>
        <authorList>
            <person name="Menendez E."/>
            <person name="Flores-Felix J.D."/>
            <person name="Ramirez-Bahena M.-H."/>
            <person name="Igual J.M."/>
            <person name="Garcia-Fraile P."/>
            <person name="Peix A."/>
            <person name="Velazquez E."/>
        </authorList>
    </citation>
    <scope>NUCLEOTIDE SEQUENCE [LARGE SCALE GENOMIC DNA]</scope>
    <source>
        <strain evidence="5 6">RZME27</strain>
    </source>
</reference>
<dbReference type="PRINTS" id="PR00038">
    <property type="entry name" value="HTHLUXR"/>
</dbReference>
<sequence length="271" mass="29245">MFTLEQKRLHGLGELEMHAMQEGITGVVVIIDGLAMRRACILSALEPWATLERLRLVCCAPADVADLKDEKDVRLVLLNTGGSSLAEPEQHEILLAAKALSSGPCAVISDRLDANDAVAAAGLGLQAFLPAMLPLDVVKQALSFIMNGGTYFPREALLATVTVHARTVDRCHPAESGGSLTQRQAEVLEKLRFGRSNKHIARELNMQEATVKVHVRQIMRKLGAENRTQAALLAQSKTTHADDVELMASNTPTDMPGFRSAIGPQNLNATV</sequence>
<evidence type="ECO:0000313" key="5">
    <source>
        <dbReference type="EMBL" id="MQY49100.1"/>
    </source>
</evidence>
<name>A0A6A8AH39_9HYPH</name>
<evidence type="ECO:0000313" key="6">
    <source>
        <dbReference type="Proteomes" id="UP000435138"/>
    </source>
</evidence>
<keyword evidence="3" id="KW-0804">Transcription</keyword>
<dbReference type="SMART" id="SM00421">
    <property type="entry name" value="HTH_LUXR"/>
    <property type="match status" value="1"/>
</dbReference>
<dbReference type="Proteomes" id="UP000435138">
    <property type="component" value="Unassembled WGS sequence"/>
</dbReference>
<dbReference type="PANTHER" id="PTHR44688">
    <property type="entry name" value="DNA-BINDING TRANSCRIPTIONAL ACTIVATOR DEVR_DOSR"/>
    <property type="match status" value="1"/>
</dbReference>
<evidence type="ECO:0000256" key="1">
    <source>
        <dbReference type="ARBA" id="ARBA00023015"/>
    </source>
</evidence>
<dbReference type="Gene3D" id="3.40.50.2300">
    <property type="match status" value="1"/>
</dbReference>
<gene>
    <name evidence="5" type="ORF">GAO09_23985</name>
</gene>
<dbReference type="GO" id="GO:0003677">
    <property type="term" value="F:DNA binding"/>
    <property type="evidence" value="ECO:0007669"/>
    <property type="project" value="UniProtKB-KW"/>
</dbReference>
<keyword evidence="1" id="KW-0805">Transcription regulation</keyword>
<dbReference type="GO" id="GO:0006355">
    <property type="term" value="P:regulation of DNA-templated transcription"/>
    <property type="evidence" value="ECO:0007669"/>
    <property type="project" value="InterPro"/>
</dbReference>
<organism evidence="5 6">
    <name type="scientific">Endobacterium cereale</name>
    <dbReference type="NCBI Taxonomy" id="2663029"/>
    <lineage>
        <taxon>Bacteria</taxon>
        <taxon>Pseudomonadati</taxon>
        <taxon>Pseudomonadota</taxon>
        <taxon>Alphaproteobacteria</taxon>
        <taxon>Hyphomicrobiales</taxon>
        <taxon>Rhizobiaceae</taxon>
        <taxon>Endobacterium</taxon>
    </lineage>
</organism>
<proteinExistence type="predicted"/>
<comment type="caution">
    <text evidence="5">The sequence shown here is derived from an EMBL/GenBank/DDBJ whole genome shotgun (WGS) entry which is preliminary data.</text>
</comment>
<evidence type="ECO:0000259" key="4">
    <source>
        <dbReference type="PROSITE" id="PS50043"/>
    </source>
</evidence>
<dbReference type="SUPFAM" id="SSF46894">
    <property type="entry name" value="C-terminal effector domain of the bipartite response regulators"/>
    <property type="match status" value="1"/>
</dbReference>
<keyword evidence="2" id="KW-0238">DNA-binding</keyword>
<dbReference type="PROSITE" id="PS50043">
    <property type="entry name" value="HTH_LUXR_2"/>
    <property type="match status" value="1"/>
</dbReference>
<dbReference type="InterPro" id="IPR016032">
    <property type="entry name" value="Sig_transdc_resp-reg_C-effctor"/>
</dbReference>
<dbReference type="RefSeq" id="WP_153358521.1">
    <property type="nucleotide sequence ID" value="NZ_JAYKOO010000008.1"/>
</dbReference>
<dbReference type="CDD" id="cd06170">
    <property type="entry name" value="LuxR_C_like"/>
    <property type="match status" value="1"/>
</dbReference>
<dbReference type="InterPro" id="IPR000792">
    <property type="entry name" value="Tscrpt_reg_LuxR_C"/>
</dbReference>
<dbReference type="PANTHER" id="PTHR44688:SF16">
    <property type="entry name" value="DNA-BINDING TRANSCRIPTIONAL ACTIVATOR DEVR_DOSR"/>
    <property type="match status" value="1"/>
</dbReference>
<evidence type="ECO:0000256" key="2">
    <source>
        <dbReference type="ARBA" id="ARBA00023125"/>
    </source>
</evidence>
<accession>A0A6A8AH39</accession>
<dbReference type="AlphaFoldDB" id="A0A6A8AH39"/>
<keyword evidence="6" id="KW-1185">Reference proteome</keyword>